<proteinExistence type="predicted"/>
<evidence type="ECO:0000256" key="4">
    <source>
        <dbReference type="ARBA" id="ARBA00022833"/>
    </source>
</evidence>
<evidence type="ECO:0000256" key="1">
    <source>
        <dbReference type="ARBA" id="ARBA00001947"/>
    </source>
</evidence>
<dbReference type="Gene3D" id="3.40.630.10">
    <property type="entry name" value="Zn peptidases"/>
    <property type="match status" value="1"/>
</dbReference>
<keyword evidence="9" id="KW-1185">Reference proteome</keyword>
<dbReference type="EMBL" id="JBHSFA010000011">
    <property type="protein sequence ID" value="MFC4544563.1"/>
    <property type="molecule type" value="Genomic_DNA"/>
</dbReference>
<keyword evidence="4" id="KW-0862">Zinc</keyword>
<keyword evidence="2" id="KW-0479">Metal-binding</keyword>
<dbReference type="InterPro" id="IPR006311">
    <property type="entry name" value="TAT_signal"/>
</dbReference>
<reference evidence="8 9" key="1">
    <citation type="journal article" date="2019" name="Int. J. Syst. Evol. Microbiol.">
        <title>The Global Catalogue of Microorganisms (GCM) 10K type strain sequencing project: providing services to taxonomists for standard genome sequencing and annotation.</title>
        <authorList>
            <consortium name="The Broad Institute Genomics Platform"/>
            <consortium name="The Broad Institute Genome Sequencing Center for Infectious Disease"/>
            <person name="Wu L."/>
            <person name="Ma J."/>
        </authorList>
    </citation>
    <scope>NUCLEOTIDE SEQUENCE [LARGE SCALE GENOMIC DNA]</scope>
    <source>
        <strain evidence="8 9">WLHS5</strain>
    </source>
</reference>
<dbReference type="InterPro" id="IPR053138">
    <property type="entry name" value="N-alpha-Ac-DABA_deacetylase"/>
</dbReference>
<dbReference type="InterPro" id="IPR055438">
    <property type="entry name" value="AstE_AspA_cat"/>
</dbReference>
<dbReference type="Gene3D" id="2.60.40.10">
    <property type="entry name" value="Immunoglobulins"/>
    <property type="match status" value="1"/>
</dbReference>
<dbReference type="GO" id="GO:0016787">
    <property type="term" value="F:hydrolase activity"/>
    <property type="evidence" value="ECO:0007669"/>
    <property type="project" value="UniProtKB-KW"/>
</dbReference>
<name>A0ABD5PVN0_9EURY</name>
<evidence type="ECO:0000313" key="8">
    <source>
        <dbReference type="EMBL" id="MFC4544563.1"/>
    </source>
</evidence>
<evidence type="ECO:0000313" key="9">
    <source>
        <dbReference type="Proteomes" id="UP001595898"/>
    </source>
</evidence>
<feature type="compositionally biased region" description="Acidic residues" evidence="5">
    <location>
        <begin position="274"/>
        <end position="289"/>
    </location>
</feature>
<dbReference type="SUPFAM" id="SSF49299">
    <property type="entry name" value="PKD domain"/>
    <property type="match status" value="1"/>
</dbReference>
<dbReference type="InterPro" id="IPR000601">
    <property type="entry name" value="PKD_dom"/>
</dbReference>
<dbReference type="AlphaFoldDB" id="A0ABD5PVN0"/>
<dbReference type="PROSITE" id="PS51318">
    <property type="entry name" value="TAT"/>
    <property type="match status" value="1"/>
</dbReference>
<organism evidence="8 9">
    <name type="scientific">Halosolutus amylolyticus</name>
    <dbReference type="NCBI Taxonomy" id="2932267"/>
    <lineage>
        <taxon>Archaea</taxon>
        <taxon>Methanobacteriati</taxon>
        <taxon>Methanobacteriota</taxon>
        <taxon>Stenosarchaea group</taxon>
        <taxon>Halobacteria</taxon>
        <taxon>Halobacteriales</taxon>
        <taxon>Natrialbaceae</taxon>
        <taxon>Halosolutus</taxon>
    </lineage>
</organism>
<dbReference type="SUPFAM" id="SSF53187">
    <property type="entry name" value="Zn-dependent exopeptidases"/>
    <property type="match status" value="1"/>
</dbReference>
<evidence type="ECO:0000259" key="6">
    <source>
        <dbReference type="Pfam" id="PF18911"/>
    </source>
</evidence>
<dbReference type="GO" id="GO:0046872">
    <property type="term" value="F:metal ion binding"/>
    <property type="evidence" value="ECO:0007669"/>
    <property type="project" value="UniProtKB-KW"/>
</dbReference>
<feature type="compositionally biased region" description="Basic and acidic residues" evidence="5">
    <location>
        <begin position="290"/>
        <end position="302"/>
    </location>
</feature>
<evidence type="ECO:0000256" key="3">
    <source>
        <dbReference type="ARBA" id="ARBA00022801"/>
    </source>
</evidence>
<protein>
    <submittedName>
        <fullName evidence="8">Succinylglutamate desuccinylase/aspartoacylase family protein</fullName>
    </submittedName>
</protein>
<accession>A0ABD5PVN0</accession>
<dbReference type="Proteomes" id="UP001595898">
    <property type="component" value="Unassembled WGS sequence"/>
</dbReference>
<keyword evidence="3" id="KW-0378">Hydrolase</keyword>
<evidence type="ECO:0000256" key="5">
    <source>
        <dbReference type="SAM" id="MobiDB-lite"/>
    </source>
</evidence>
<gene>
    <name evidence="8" type="ORF">ACFO5R_21760</name>
</gene>
<feature type="domain" description="PKD" evidence="6">
    <location>
        <begin position="315"/>
        <end position="386"/>
    </location>
</feature>
<feature type="region of interest" description="Disordered" evidence="5">
    <location>
        <begin position="266"/>
        <end position="303"/>
    </location>
</feature>
<dbReference type="InterPro" id="IPR035986">
    <property type="entry name" value="PKD_dom_sf"/>
</dbReference>
<dbReference type="InterPro" id="IPR013783">
    <property type="entry name" value="Ig-like_fold"/>
</dbReference>
<dbReference type="Pfam" id="PF18911">
    <property type="entry name" value="PKD_4"/>
    <property type="match status" value="1"/>
</dbReference>
<dbReference type="RefSeq" id="WP_250141293.1">
    <property type="nucleotide sequence ID" value="NZ_JALIQP010000003.1"/>
</dbReference>
<evidence type="ECO:0000256" key="2">
    <source>
        <dbReference type="ARBA" id="ARBA00022723"/>
    </source>
</evidence>
<evidence type="ECO:0000259" key="7">
    <source>
        <dbReference type="Pfam" id="PF24827"/>
    </source>
</evidence>
<dbReference type="Pfam" id="PF24827">
    <property type="entry name" value="AstE_AspA_cat"/>
    <property type="match status" value="1"/>
</dbReference>
<dbReference type="PANTHER" id="PTHR37326:SF1">
    <property type="entry name" value="BLL3975 PROTEIN"/>
    <property type="match status" value="1"/>
</dbReference>
<comment type="cofactor">
    <cofactor evidence="1">
        <name>Zn(2+)</name>
        <dbReference type="ChEBI" id="CHEBI:29105"/>
    </cofactor>
</comment>
<comment type="caution">
    <text evidence="8">The sequence shown here is derived from an EMBL/GenBank/DDBJ whole genome shotgun (WGS) entry which is preliminary data.</text>
</comment>
<feature type="domain" description="Succinylglutamate desuccinylase/Aspartoacylase catalytic" evidence="7">
    <location>
        <begin position="65"/>
        <end position="159"/>
    </location>
</feature>
<sequence length="391" mass="41289">MERDSLSRRTALTLTASSALTTVGVARTDDGAAADDDSVSRDSFVVREGTDQETTVYVTTADAEGPTVVVVGGLHGNEVAGYVAAGEIADWPIDAGRLVTIPEANAVAIDRGTRTDDEGVDLNRQFPEGSEPAMDLARAIWGVVTEYDADVVVDLHESTGIYAGDPVDGVGQAIFRSDGGTAAETAVDAVEYVNRNYVDDPDRAFQTGRFSSPSTEPNGLLVHKAARDLDAESYLVETLSTDVDLETRVQWHSAIAGRLVGDHLFSDGTPDGIDAADDVDEDPDESEDSAGERPDGADREPPIARINTVPAWAPELDLEPGQTVTLDGSCSCAPDGDLVCYEWRIGQDGTFDETGETIDVTIGATGDHPIVLRVTDDAGLTDTAELTLSTD</sequence>
<dbReference type="PANTHER" id="PTHR37326">
    <property type="entry name" value="BLL3975 PROTEIN"/>
    <property type="match status" value="1"/>
</dbReference>